<keyword evidence="5" id="KW-0804">Transcription</keyword>
<comment type="caution">
    <text evidence="8">The sequence shown here is derived from an EMBL/GenBank/DDBJ whole genome shotgun (WGS) entry which is preliminary data.</text>
</comment>
<evidence type="ECO:0000256" key="4">
    <source>
        <dbReference type="ARBA" id="ARBA00023125"/>
    </source>
</evidence>
<dbReference type="PROSITE" id="PS00894">
    <property type="entry name" value="HTH_DEOR_1"/>
    <property type="match status" value="1"/>
</dbReference>
<protein>
    <recommendedName>
        <fullName evidence="1">Lactose phosphotransferase system repressor</fullName>
    </recommendedName>
</protein>
<dbReference type="RefSeq" id="WP_131170923.1">
    <property type="nucleotide sequence ID" value="NZ_FXTL01000002.1"/>
</dbReference>
<keyword evidence="4" id="KW-0238">DNA-binding</keyword>
<keyword evidence="9" id="KW-1185">Reference proteome</keyword>
<evidence type="ECO:0000259" key="7">
    <source>
        <dbReference type="PROSITE" id="PS51000"/>
    </source>
</evidence>
<dbReference type="Proteomes" id="UP000291933">
    <property type="component" value="Unassembled WGS sequence"/>
</dbReference>
<dbReference type="SMART" id="SM01134">
    <property type="entry name" value="DeoRC"/>
    <property type="match status" value="1"/>
</dbReference>
<name>A0A4Q9KMP5_PROTD</name>
<dbReference type="SUPFAM" id="SSF100950">
    <property type="entry name" value="NagB/RpiA/CoA transferase-like"/>
    <property type="match status" value="1"/>
</dbReference>
<dbReference type="Gene3D" id="1.10.10.10">
    <property type="entry name" value="Winged helix-like DNA-binding domain superfamily/Winged helix DNA-binding domain"/>
    <property type="match status" value="1"/>
</dbReference>
<evidence type="ECO:0000313" key="9">
    <source>
        <dbReference type="Proteomes" id="UP000291933"/>
    </source>
</evidence>
<evidence type="ECO:0000313" key="8">
    <source>
        <dbReference type="EMBL" id="TBT95808.1"/>
    </source>
</evidence>
<accession>A0A4Q9KMP5</accession>
<evidence type="ECO:0000256" key="3">
    <source>
        <dbReference type="ARBA" id="ARBA00023015"/>
    </source>
</evidence>
<dbReference type="SMART" id="SM00420">
    <property type="entry name" value="HTH_DEOR"/>
    <property type="match status" value="1"/>
</dbReference>
<dbReference type="PRINTS" id="PR00037">
    <property type="entry name" value="HTHLACR"/>
</dbReference>
<keyword evidence="2" id="KW-0678">Repressor</keyword>
<sequence>MVTDALLAADAKLYPQERHHRILELVATRGRVEVTTLAEELDVTTETIRRDLTKLVRQGLVRRVHGGAIHVERLGYEPTLMVRGERFSAEKERIGRAATALLPDGGSVLIDSGTTAMALARLLPQDRALTVVTNSLPAAGLLSALPKVDFYLLGGRVRARTAAAVGGWASAALRDLVIDVAFIGTNGLTVEHGLTTPNPDESKTKEAMIAASRRVVLLTDHSKVGAVQFCKFGDVAQLDTIVTDTGLDEETAEKLSAQGPDVVRV</sequence>
<keyword evidence="3" id="KW-0805">Transcription regulation</keyword>
<dbReference type="PANTHER" id="PTHR30363:SF4">
    <property type="entry name" value="GLYCEROL-3-PHOSPHATE REGULON REPRESSOR"/>
    <property type="match status" value="1"/>
</dbReference>
<dbReference type="EMBL" id="SDMR01000002">
    <property type="protein sequence ID" value="TBT95808.1"/>
    <property type="molecule type" value="Genomic_DNA"/>
</dbReference>
<dbReference type="PANTHER" id="PTHR30363">
    <property type="entry name" value="HTH-TYPE TRANSCRIPTIONAL REGULATOR SRLR-RELATED"/>
    <property type="match status" value="1"/>
</dbReference>
<proteinExistence type="predicted"/>
<dbReference type="InterPro" id="IPR018356">
    <property type="entry name" value="Tscrpt_reg_HTH_DeoR_CS"/>
</dbReference>
<dbReference type="Pfam" id="PF08220">
    <property type="entry name" value="HTH_DeoR"/>
    <property type="match status" value="1"/>
</dbReference>
<evidence type="ECO:0000256" key="2">
    <source>
        <dbReference type="ARBA" id="ARBA00022491"/>
    </source>
</evidence>
<dbReference type="Pfam" id="PF00455">
    <property type="entry name" value="DeoRC"/>
    <property type="match status" value="1"/>
</dbReference>
<dbReference type="Gene3D" id="3.40.50.1360">
    <property type="match status" value="1"/>
</dbReference>
<comment type="function">
    <text evidence="6">Repressor of the lactose catabolism operon. Galactose-6-phosphate is the inducer.</text>
</comment>
<dbReference type="OrthoDB" id="7688673at2"/>
<dbReference type="InterPro" id="IPR014036">
    <property type="entry name" value="DeoR-like_C"/>
</dbReference>
<evidence type="ECO:0000256" key="6">
    <source>
        <dbReference type="ARBA" id="ARBA00024937"/>
    </source>
</evidence>
<dbReference type="InterPro" id="IPR050313">
    <property type="entry name" value="Carb_Metab_HTH_regulators"/>
</dbReference>
<dbReference type="GO" id="GO:0003700">
    <property type="term" value="F:DNA-binding transcription factor activity"/>
    <property type="evidence" value="ECO:0007669"/>
    <property type="project" value="InterPro"/>
</dbReference>
<dbReference type="SUPFAM" id="SSF46785">
    <property type="entry name" value="Winged helix' DNA-binding domain"/>
    <property type="match status" value="1"/>
</dbReference>
<organism evidence="8 9">
    <name type="scientific">Propioniciclava tarda</name>
    <dbReference type="NCBI Taxonomy" id="433330"/>
    <lineage>
        <taxon>Bacteria</taxon>
        <taxon>Bacillati</taxon>
        <taxon>Actinomycetota</taxon>
        <taxon>Actinomycetes</taxon>
        <taxon>Propionibacteriales</taxon>
        <taxon>Propionibacteriaceae</taxon>
        <taxon>Propioniciclava</taxon>
    </lineage>
</organism>
<feature type="domain" description="HTH deoR-type" evidence="7">
    <location>
        <begin position="15"/>
        <end position="70"/>
    </location>
</feature>
<evidence type="ECO:0000256" key="5">
    <source>
        <dbReference type="ARBA" id="ARBA00023163"/>
    </source>
</evidence>
<dbReference type="PROSITE" id="PS51000">
    <property type="entry name" value="HTH_DEOR_2"/>
    <property type="match status" value="1"/>
</dbReference>
<gene>
    <name evidence="8" type="ORF">ET996_02180</name>
</gene>
<dbReference type="AlphaFoldDB" id="A0A4Q9KMP5"/>
<reference evidence="8 9" key="1">
    <citation type="submission" date="2019-01" db="EMBL/GenBank/DDBJ databases">
        <title>Lactibacter flavus gen. nov., sp. nov., a novel bacterium of the family Propionibacteriaceae isolated from raw milk and dairy products.</title>
        <authorList>
            <person name="Huptas C."/>
            <person name="Wenning M."/>
            <person name="Breitenwieser F."/>
            <person name="Doll E."/>
            <person name="Von Neubeck M."/>
            <person name="Busse H.-J."/>
            <person name="Scherer S."/>
        </authorList>
    </citation>
    <scope>NUCLEOTIDE SEQUENCE [LARGE SCALE GENOMIC DNA]</scope>
    <source>
        <strain evidence="8 9">DSM 22130</strain>
    </source>
</reference>
<dbReference type="InterPro" id="IPR036390">
    <property type="entry name" value="WH_DNA-bd_sf"/>
</dbReference>
<dbReference type="InterPro" id="IPR037171">
    <property type="entry name" value="NagB/RpiA_transferase-like"/>
</dbReference>
<dbReference type="GO" id="GO:0003677">
    <property type="term" value="F:DNA binding"/>
    <property type="evidence" value="ECO:0007669"/>
    <property type="project" value="UniProtKB-KW"/>
</dbReference>
<evidence type="ECO:0000256" key="1">
    <source>
        <dbReference type="ARBA" id="ARBA00021390"/>
    </source>
</evidence>
<dbReference type="InterPro" id="IPR001034">
    <property type="entry name" value="DeoR_HTH"/>
</dbReference>
<dbReference type="InterPro" id="IPR036388">
    <property type="entry name" value="WH-like_DNA-bd_sf"/>
</dbReference>